<feature type="domain" description="Nudix hydrolase" evidence="17">
    <location>
        <begin position="5"/>
        <end position="135"/>
    </location>
</feature>
<dbReference type="PANTHER" id="PTHR47707">
    <property type="entry name" value="8-OXO-DGTP DIPHOSPHATASE"/>
    <property type="match status" value="1"/>
</dbReference>
<evidence type="ECO:0000256" key="2">
    <source>
        <dbReference type="ARBA" id="ARBA00005582"/>
    </source>
</evidence>
<evidence type="ECO:0000256" key="16">
    <source>
        <dbReference type="ARBA" id="ARBA00042798"/>
    </source>
</evidence>
<evidence type="ECO:0000256" key="15">
    <source>
        <dbReference type="ARBA" id="ARBA00041979"/>
    </source>
</evidence>
<evidence type="ECO:0000256" key="5">
    <source>
        <dbReference type="ARBA" id="ARBA00022723"/>
    </source>
</evidence>
<keyword evidence="3" id="KW-0515">Mutator protein</keyword>
<evidence type="ECO:0000256" key="7">
    <source>
        <dbReference type="ARBA" id="ARBA00022801"/>
    </source>
</evidence>
<dbReference type="Proteomes" id="UP000027644">
    <property type="component" value="Unassembled WGS sequence"/>
</dbReference>
<keyword evidence="4" id="KW-0235">DNA replication</keyword>
<dbReference type="Gene3D" id="3.90.79.10">
    <property type="entry name" value="Nucleoside Triphosphate Pyrophosphohydrolase"/>
    <property type="match status" value="1"/>
</dbReference>
<keyword evidence="9" id="KW-0234">DNA repair</keyword>
<evidence type="ECO:0000256" key="4">
    <source>
        <dbReference type="ARBA" id="ARBA00022705"/>
    </source>
</evidence>
<comment type="catalytic activity">
    <reaction evidence="11">
        <text>8-oxo-GTP + H2O = 8-oxo-GMP + diphosphate + H(+)</text>
        <dbReference type="Rhea" id="RHEA:67616"/>
        <dbReference type="ChEBI" id="CHEBI:15377"/>
        <dbReference type="ChEBI" id="CHEBI:15378"/>
        <dbReference type="ChEBI" id="CHEBI:33019"/>
        <dbReference type="ChEBI" id="CHEBI:143553"/>
        <dbReference type="ChEBI" id="CHEBI:145694"/>
    </reaction>
</comment>
<evidence type="ECO:0000256" key="6">
    <source>
        <dbReference type="ARBA" id="ARBA00022763"/>
    </source>
</evidence>
<dbReference type="GO" id="GO:0008413">
    <property type="term" value="F:8-oxo-7,8-dihydroguanosine triphosphate pyrophosphatase activity"/>
    <property type="evidence" value="ECO:0007669"/>
    <property type="project" value="TreeGrafter"/>
</dbReference>
<dbReference type="AlphaFoldDB" id="A0A074VYP3"/>
<sequence>MTQDNLIEVVAGVLYNQRGEFLLSSRPAGKAYAGYWEFAGGKVESGESLLAALQREFAEELGITVNSATPWISKTHRYEHAHVHLQFYRIAADQWQGQLTAREQQSWSWQQPGCLTVTPILPANAPILAALAIPAHMSGNLNTGFHTAAKQEPALKIYPYHSGIAAGSIIYTPADQLQQLANLHPVSAIWAICHNSEEWLQAQAAAAIIWPVGQHEDIQLLLHLLHNQPSSVPVMVLQQTNAQLIAQPDWMTLGVHGIILEQQ</sequence>
<name>A0A074VYP3_9NEIS</name>
<dbReference type="GO" id="GO:0046872">
    <property type="term" value="F:metal ion binding"/>
    <property type="evidence" value="ECO:0007669"/>
    <property type="project" value="UniProtKB-KW"/>
</dbReference>
<dbReference type="GO" id="GO:0006281">
    <property type="term" value="P:DNA repair"/>
    <property type="evidence" value="ECO:0007669"/>
    <property type="project" value="UniProtKB-KW"/>
</dbReference>
<organism evidence="18 19">
    <name type="scientific">Snodgrassella alvi SCGC AB-598-J21</name>
    <dbReference type="NCBI Taxonomy" id="1385367"/>
    <lineage>
        <taxon>Bacteria</taxon>
        <taxon>Pseudomonadati</taxon>
        <taxon>Pseudomonadota</taxon>
        <taxon>Betaproteobacteria</taxon>
        <taxon>Neisseriales</taxon>
        <taxon>Neisseriaceae</taxon>
        <taxon>Snodgrassella</taxon>
    </lineage>
</organism>
<dbReference type="EC" id="3.6.1.55" evidence="12"/>
<comment type="caution">
    <text evidence="18">The sequence shown here is derived from an EMBL/GenBank/DDBJ whole genome shotgun (WGS) entry which is preliminary data.</text>
</comment>
<evidence type="ECO:0000256" key="12">
    <source>
        <dbReference type="ARBA" id="ARBA00038905"/>
    </source>
</evidence>
<evidence type="ECO:0000256" key="9">
    <source>
        <dbReference type="ARBA" id="ARBA00023204"/>
    </source>
</evidence>
<dbReference type="InterPro" id="IPR029119">
    <property type="entry name" value="MutY_C"/>
</dbReference>
<keyword evidence="5" id="KW-0479">Metal-binding</keyword>
<evidence type="ECO:0000256" key="13">
    <source>
        <dbReference type="ARBA" id="ARBA00040794"/>
    </source>
</evidence>
<evidence type="ECO:0000256" key="8">
    <source>
        <dbReference type="ARBA" id="ARBA00022842"/>
    </source>
</evidence>
<dbReference type="GO" id="GO:0035539">
    <property type="term" value="F:8-oxo-7,8-dihydrodeoxyguanosine triphosphate pyrophosphatase activity"/>
    <property type="evidence" value="ECO:0007669"/>
    <property type="project" value="UniProtKB-EC"/>
</dbReference>
<accession>A0A074VYP3</accession>
<dbReference type="GO" id="GO:0044715">
    <property type="term" value="F:8-oxo-dGDP phosphatase activity"/>
    <property type="evidence" value="ECO:0007669"/>
    <property type="project" value="TreeGrafter"/>
</dbReference>
<dbReference type="InterPro" id="IPR015797">
    <property type="entry name" value="NUDIX_hydrolase-like_dom_sf"/>
</dbReference>
<dbReference type="GO" id="GO:0006260">
    <property type="term" value="P:DNA replication"/>
    <property type="evidence" value="ECO:0007669"/>
    <property type="project" value="UniProtKB-KW"/>
</dbReference>
<dbReference type="EMBL" id="AVQL01000452">
    <property type="protein sequence ID" value="KEQ00349.1"/>
    <property type="molecule type" value="Genomic_DNA"/>
</dbReference>
<dbReference type="InterPro" id="IPR020084">
    <property type="entry name" value="NUDIX_hydrolase_CS"/>
</dbReference>
<protein>
    <recommendedName>
        <fullName evidence="13">8-oxo-dGTP diphosphatase</fullName>
        <ecNumber evidence="12">3.6.1.55</ecNumber>
    </recommendedName>
    <alternativeName>
        <fullName evidence="16">7,8-dihydro-8-oxoguanine-triphosphatase</fullName>
    </alternativeName>
    <alternativeName>
        <fullName evidence="15">Mutator protein MutT</fullName>
    </alternativeName>
    <alternativeName>
        <fullName evidence="14">dGTP pyrophosphohydrolase</fullName>
    </alternativeName>
</protein>
<dbReference type="InterPro" id="IPR047127">
    <property type="entry name" value="MutT-like"/>
</dbReference>
<evidence type="ECO:0000259" key="17">
    <source>
        <dbReference type="PROSITE" id="PS51462"/>
    </source>
</evidence>
<proteinExistence type="inferred from homology"/>
<keyword evidence="6" id="KW-0227">DNA damage</keyword>
<evidence type="ECO:0000256" key="11">
    <source>
        <dbReference type="ARBA" id="ARBA00036904"/>
    </source>
</evidence>
<evidence type="ECO:0000256" key="1">
    <source>
        <dbReference type="ARBA" id="ARBA00001946"/>
    </source>
</evidence>
<dbReference type="PROSITE" id="PS51462">
    <property type="entry name" value="NUDIX"/>
    <property type="match status" value="1"/>
</dbReference>
<comment type="cofactor">
    <cofactor evidence="1">
        <name>Mg(2+)</name>
        <dbReference type="ChEBI" id="CHEBI:18420"/>
    </cofactor>
</comment>
<gene>
    <name evidence="18" type="ORF">SASC598J21_018900</name>
</gene>
<reference evidence="18 19" key="1">
    <citation type="journal article" date="2014" name="PLoS Genet.">
        <title>Hidden diversity in honey bee gut symbionts detected by single-cell genomics.</title>
        <authorList>
            <person name="Engel P."/>
            <person name="Stepanauskas R."/>
            <person name="Moran N."/>
        </authorList>
    </citation>
    <scope>NUCLEOTIDE SEQUENCE [LARGE SCALE GENOMIC DNA]</scope>
    <source>
        <strain evidence="18 19">SCGC AB-598-J21</strain>
    </source>
</reference>
<evidence type="ECO:0000256" key="10">
    <source>
        <dbReference type="ARBA" id="ARBA00035861"/>
    </source>
</evidence>
<dbReference type="Pfam" id="PF14815">
    <property type="entry name" value="NUDIX_4"/>
    <property type="match status" value="1"/>
</dbReference>
<dbReference type="SUPFAM" id="SSF55811">
    <property type="entry name" value="Nudix"/>
    <property type="match status" value="1"/>
</dbReference>
<evidence type="ECO:0000313" key="18">
    <source>
        <dbReference type="EMBL" id="KEQ00349.1"/>
    </source>
</evidence>
<dbReference type="InterPro" id="IPR000086">
    <property type="entry name" value="NUDIX_hydrolase_dom"/>
</dbReference>
<dbReference type="GO" id="GO:0044716">
    <property type="term" value="F:8-oxo-GDP phosphatase activity"/>
    <property type="evidence" value="ECO:0007669"/>
    <property type="project" value="TreeGrafter"/>
</dbReference>
<dbReference type="PANTHER" id="PTHR47707:SF1">
    <property type="entry name" value="NUDIX HYDROLASE FAMILY PROTEIN"/>
    <property type="match status" value="1"/>
</dbReference>
<evidence type="ECO:0000256" key="14">
    <source>
        <dbReference type="ARBA" id="ARBA00041592"/>
    </source>
</evidence>
<evidence type="ECO:0000313" key="19">
    <source>
        <dbReference type="Proteomes" id="UP000027644"/>
    </source>
</evidence>
<comment type="catalytic activity">
    <reaction evidence="10">
        <text>8-oxo-dGTP + H2O = 8-oxo-dGMP + diphosphate + H(+)</text>
        <dbReference type="Rhea" id="RHEA:31575"/>
        <dbReference type="ChEBI" id="CHEBI:15377"/>
        <dbReference type="ChEBI" id="CHEBI:15378"/>
        <dbReference type="ChEBI" id="CHEBI:33019"/>
        <dbReference type="ChEBI" id="CHEBI:63224"/>
        <dbReference type="ChEBI" id="CHEBI:77896"/>
        <dbReference type="EC" id="3.6.1.55"/>
    </reaction>
</comment>
<dbReference type="CDD" id="cd03425">
    <property type="entry name" value="NUDIX_MutT_NudA_like"/>
    <property type="match status" value="1"/>
</dbReference>
<dbReference type="PROSITE" id="PS00893">
    <property type="entry name" value="NUDIX_BOX"/>
    <property type="match status" value="1"/>
</dbReference>
<keyword evidence="7" id="KW-0378">Hydrolase</keyword>
<evidence type="ECO:0000256" key="3">
    <source>
        <dbReference type="ARBA" id="ARBA00022457"/>
    </source>
</evidence>
<keyword evidence="8" id="KW-0460">Magnesium</keyword>
<comment type="similarity">
    <text evidence="2">Belongs to the Nudix hydrolase family.</text>
</comment>